<dbReference type="GO" id="GO:0000156">
    <property type="term" value="F:phosphorelay response regulator activity"/>
    <property type="evidence" value="ECO:0007669"/>
    <property type="project" value="InterPro"/>
</dbReference>
<dbReference type="Gene3D" id="3.40.50.2300">
    <property type="match status" value="1"/>
</dbReference>
<sequence>MALEESGQVEIAAECANGFETVESVRKHRPDVLFLDIQMPRLNGFDVLELLGEEAPPVVFVTAYDDYAVRAFEAHAFDYLLKPVQPERLRKTLQRFRQHSAAFRADRQLLSELQRDDQPLQRLLVREGSRVHIIPVEKISHIEAQGDYVQIHTAETSFLKHEKLTALETRLDSRRFVRVHRSYLLNLSYLRKIETITKDSRRALLSEGQIIPISRSGYQRLKEVLDK</sequence>
<dbReference type="EMBL" id="DRQG01000067">
    <property type="protein sequence ID" value="HGY55462.1"/>
    <property type="molecule type" value="Genomic_DNA"/>
</dbReference>
<feature type="domain" description="Response regulatory" evidence="2">
    <location>
        <begin position="1"/>
        <end position="97"/>
    </location>
</feature>
<dbReference type="PANTHER" id="PTHR37299:SF1">
    <property type="entry name" value="STAGE 0 SPORULATION PROTEIN A HOMOLOG"/>
    <property type="match status" value="1"/>
</dbReference>
<dbReference type="InterPro" id="IPR011006">
    <property type="entry name" value="CheY-like_superfamily"/>
</dbReference>
<dbReference type="Gene3D" id="2.40.50.1020">
    <property type="entry name" value="LytTr DNA-binding domain"/>
    <property type="match status" value="1"/>
</dbReference>
<dbReference type="AlphaFoldDB" id="A0A7V4UDC2"/>
<dbReference type="InterPro" id="IPR046947">
    <property type="entry name" value="LytR-like"/>
</dbReference>
<dbReference type="PANTHER" id="PTHR37299">
    <property type="entry name" value="TRANSCRIPTIONAL REGULATOR-RELATED"/>
    <property type="match status" value="1"/>
</dbReference>
<organism evidence="4">
    <name type="scientific">Caldithrix abyssi</name>
    <dbReference type="NCBI Taxonomy" id="187145"/>
    <lineage>
        <taxon>Bacteria</taxon>
        <taxon>Pseudomonadati</taxon>
        <taxon>Calditrichota</taxon>
        <taxon>Calditrichia</taxon>
        <taxon>Calditrichales</taxon>
        <taxon>Calditrichaceae</taxon>
        <taxon>Caldithrix</taxon>
    </lineage>
</organism>
<feature type="domain" description="HTH LytTR-type" evidence="3">
    <location>
        <begin position="123"/>
        <end position="227"/>
    </location>
</feature>
<reference evidence="4" key="1">
    <citation type="journal article" date="2020" name="mSystems">
        <title>Genome- and Community-Level Interaction Insights into Carbon Utilization and Element Cycling Functions of Hydrothermarchaeota in Hydrothermal Sediment.</title>
        <authorList>
            <person name="Zhou Z."/>
            <person name="Liu Y."/>
            <person name="Xu W."/>
            <person name="Pan J."/>
            <person name="Luo Z.H."/>
            <person name="Li M."/>
        </authorList>
    </citation>
    <scope>NUCLEOTIDE SEQUENCE [LARGE SCALE GENOMIC DNA]</scope>
    <source>
        <strain evidence="4">HyVt-577</strain>
    </source>
</reference>
<proteinExistence type="predicted"/>
<dbReference type="InterPro" id="IPR001789">
    <property type="entry name" value="Sig_transdc_resp-reg_receiver"/>
</dbReference>
<dbReference type="SMART" id="SM00850">
    <property type="entry name" value="LytTR"/>
    <property type="match status" value="1"/>
</dbReference>
<accession>A0A7V4UDC2</accession>
<dbReference type="SMART" id="SM00448">
    <property type="entry name" value="REC"/>
    <property type="match status" value="1"/>
</dbReference>
<gene>
    <name evidence="4" type="ORF">ENK44_07175</name>
</gene>
<name>A0A7V4UDC2_CALAY</name>
<evidence type="ECO:0000259" key="2">
    <source>
        <dbReference type="PROSITE" id="PS50110"/>
    </source>
</evidence>
<dbReference type="Proteomes" id="UP000885779">
    <property type="component" value="Unassembled WGS sequence"/>
</dbReference>
<protein>
    <submittedName>
        <fullName evidence="4">Response regulator</fullName>
    </submittedName>
</protein>
<dbReference type="SUPFAM" id="SSF52172">
    <property type="entry name" value="CheY-like"/>
    <property type="match status" value="1"/>
</dbReference>
<dbReference type="Pfam" id="PF04397">
    <property type="entry name" value="LytTR"/>
    <property type="match status" value="1"/>
</dbReference>
<dbReference type="PROSITE" id="PS50110">
    <property type="entry name" value="RESPONSE_REGULATORY"/>
    <property type="match status" value="1"/>
</dbReference>
<feature type="modified residue" description="4-aspartylphosphate" evidence="1">
    <location>
        <position position="36"/>
    </location>
</feature>
<evidence type="ECO:0000313" key="4">
    <source>
        <dbReference type="EMBL" id="HGY55462.1"/>
    </source>
</evidence>
<evidence type="ECO:0000256" key="1">
    <source>
        <dbReference type="PROSITE-ProRule" id="PRU00169"/>
    </source>
</evidence>
<dbReference type="GO" id="GO:0003677">
    <property type="term" value="F:DNA binding"/>
    <property type="evidence" value="ECO:0007669"/>
    <property type="project" value="InterPro"/>
</dbReference>
<dbReference type="PROSITE" id="PS50930">
    <property type="entry name" value="HTH_LYTTR"/>
    <property type="match status" value="1"/>
</dbReference>
<keyword evidence="1" id="KW-0597">Phosphoprotein</keyword>
<evidence type="ECO:0000259" key="3">
    <source>
        <dbReference type="PROSITE" id="PS50930"/>
    </source>
</evidence>
<dbReference type="Pfam" id="PF00072">
    <property type="entry name" value="Response_reg"/>
    <property type="match status" value="1"/>
</dbReference>
<dbReference type="InterPro" id="IPR007492">
    <property type="entry name" value="LytTR_DNA-bd_dom"/>
</dbReference>
<comment type="caution">
    <text evidence="4">The sequence shown here is derived from an EMBL/GenBank/DDBJ whole genome shotgun (WGS) entry which is preliminary data.</text>
</comment>